<keyword evidence="4" id="KW-1185">Reference proteome</keyword>
<proteinExistence type="predicted"/>
<organism evidence="3 4">
    <name type="scientific">Teladorsagia circumcincta</name>
    <name type="common">Brown stomach worm</name>
    <name type="synonym">Ostertagia circumcincta</name>
    <dbReference type="NCBI Taxonomy" id="45464"/>
    <lineage>
        <taxon>Eukaryota</taxon>
        <taxon>Metazoa</taxon>
        <taxon>Ecdysozoa</taxon>
        <taxon>Nematoda</taxon>
        <taxon>Chromadorea</taxon>
        <taxon>Rhabditida</taxon>
        <taxon>Rhabditina</taxon>
        <taxon>Rhabditomorpha</taxon>
        <taxon>Strongyloidea</taxon>
        <taxon>Trichostrongylidae</taxon>
        <taxon>Teladorsagia</taxon>
    </lineage>
</organism>
<reference evidence="3 4" key="1">
    <citation type="submission" date="2015-09" db="EMBL/GenBank/DDBJ databases">
        <title>Draft genome of the parasitic nematode Teladorsagia circumcincta isolate WARC Sus (inbred).</title>
        <authorList>
            <person name="Mitreva M."/>
        </authorList>
    </citation>
    <scope>NUCLEOTIDE SEQUENCE [LARGE SCALE GENOMIC DNA]</scope>
    <source>
        <strain evidence="3 4">S</strain>
    </source>
</reference>
<dbReference type="Gene3D" id="3.80.20.20">
    <property type="entry name" value="Receptor L-domain"/>
    <property type="match status" value="1"/>
</dbReference>
<name>A0A2G9UVB4_TELCI</name>
<protein>
    <submittedName>
        <fullName evidence="3">Receptor L domain protein</fullName>
    </submittedName>
</protein>
<feature type="domain" description="Receptor L-domain" evidence="2">
    <location>
        <begin position="12"/>
        <end position="92"/>
    </location>
</feature>
<dbReference type="Proteomes" id="UP000230423">
    <property type="component" value="Unassembled WGS sequence"/>
</dbReference>
<feature type="non-terminal residue" evidence="3">
    <location>
        <position position="162"/>
    </location>
</feature>
<sequence length="162" mass="18397">MWWYDSNKTSERTAALNDFKNVKKIYGPLHFAETKGLGNVKCFENLEEIRSEGSAFILLNNVGLQSLKLTSLRLIENPKPAKTVLLHANTDFDTSGFIHKMRALNVLDEDIINTTNAGVFNRIATVIALQLLFVLMLFFIAFGIYHLVGELRAWHALSRTER</sequence>
<keyword evidence="1" id="KW-0812">Transmembrane</keyword>
<keyword evidence="1" id="KW-0472">Membrane</keyword>
<dbReference type="Pfam" id="PF01030">
    <property type="entry name" value="Recep_L_domain"/>
    <property type="match status" value="1"/>
</dbReference>
<keyword evidence="1" id="KW-1133">Transmembrane helix</keyword>
<gene>
    <name evidence="3" type="ORF">TELCIR_04606</name>
</gene>
<dbReference type="SUPFAM" id="SSF52058">
    <property type="entry name" value="L domain-like"/>
    <property type="match status" value="1"/>
</dbReference>
<feature type="transmembrane region" description="Helical" evidence="1">
    <location>
        <begin position="123"/>
        <end position="148"/>
    </location>
</feature>
<evidence type="ECO:0000259" key="2">
    <source>
        <dbReference type="Pfam" id="PF01030"/>
    </source>
</evidence>
<evidence type="ECO:0000313" key="4">
    <source>
        <dbReference type="Proteomes" id="UP000230423"/>
    </source>
</evidence>
<keyword evidence="3" id="KW-0675">Receptor</keyword>
<dbReference type="InterPro" id="IPR000494">
    <property type="entry name" value="Rcpt_L-dom"/>
</dbReference>
<dbReference type="EMBL" id="KZ345460">
    <property type="protein sequence ID" value="PIO73430.1"/>
    <property type="molecule type" value="Genomic_DNA"/>
</dbReference>
<evidence type="ECO:0000256" key="1">
    <source>
        <dbReference type="SAM" id="Phobius"/>
    </source>
</evidence>
<dbReference type="InterPro" id="IPR036941">
    <property type="entry name" value="Rcpt_L-dom_sf"/>
</dbReference>
<accession>A0A2G9UVB4</accession>
<dbReference type="AlphaFoldDB" id="A0A2G9UVB4"/>
<evidence type="ECO:0000313" key="3">
    <source>
        <dbReference type="EMBL" id="PIO73430.1"/>
    </source>
</evidence>